<dbReference type="AlphaFoldDB" id="A0A4U8YQY2"/>
<evidence type="ECO:0000313" key="4">
    <source>
        <dbReference type="Proteomes" id="UP000507962"/>
    </source>
</evidence>
<evidence type="ECO:0000313" key="3">
    <source>
        <dbReference type="EMBL" id="VFQ45857.1"/>
    </source>
</evidence>
<dbReference type="EMBL" id="CAADHO010000006">
    <property type="protein sequence ID" value="VFQ45857.1"/>
    <property type="molecule type" value="Genomic_DNA"/>
</dbReference>
<keyword evidence="3" id="KW-0449">Lipoprotein</keyword>
<sequence length="282" mass="32032">MNTHSKTIPAVFLALWILILTIPCGPALADDLTDADEIVRRANHAALYPGDDTSASVRMVITDKLGRTRKRAFNTLRKNHPAENGDQFYLICFKSPADVRKMTFLVHKHDSPAKDDDRWLYLPNLDLVKRIAAGDKRTSFAGSDFLYEDISGRNIHEDRHVLKEVTDRYYVIDNIPLRPESVAFSHYTATIDKESFLPVKQQFFDKTGSVTRVITATRVEKIPASENGQEHHYPVITCSVATNIASGSVTEMRVSNVRFNTGVSDTLFTERYLRRPPRRLLR</sequence>
<name>A0A4U8YQY2_9BACT</name>
<dbReference type="RefSeq" id="WP_180142884.1">
    <property type="nucleotide sequence ID" value="NZ_CAADHO010000006.1"/>
</dbReference>
<feature type="signal peptide" evidence="1">
    <location>
        <begin position="1"/>
        <end position="29"/>
    </location>
</feature>
<dbReference type="Pfam" id="PF17131">
    <property type="entry name" value="LolA_like"/>
    <property type="match status" value="1"/>
</dbReference>
<reference evidence="3 4" key="1">
    <citation type="submission" date="2019-03" db="EMBL/GenBank/DDBJ databases">
        <authorList>
            <person name="Nijsse B."/>
        </authorList>
    </citation>
    <scope>NUCLEOTIDE SEQUENCE [LARGE SCALE GENOMIC DNA]</scope>
    <source>
        <strain evidence="3">Desulfoluna butyratoxydans MSL71</strain>
    </source>
</reference>
<keyword evidence="1" id="KW-0732">Signal</keyword>
<proteinExistence type="predicted"/>
<dbReference type="CDD" id="cd16329">
    <property type="entry name" value="LolA_like"/>
    <property type="match status" value="1"/>
</dbReference>
<protein>
    <submittedName>
        <fullName evidence="3">Putative outer membrane lipoprotein-sorting protein</fullName>
    </submittedName>
</protein>
<evidence type="ECO:0000259" key="2">
    <source>
        <dbReference type="Pfam" id="PF17131"/>
    </source>
</evidence>
<dbReference type="Proteomes" id="UP000507962">
    <property type="component" value="Unassembled WGS sequence"/>
</dbReference>
<dbReference type="InterPro" id="IPR033399">
    <property type="entry name" value="TP_0789-like"/>
</dbReference>
<feature type="chain" id="PRO_5020587246" evidence="1">
    <location>
        <begin position="30"/>
        <end position="282"/>
    </location>
</feature>
<feature type="domain" description="Uncharacterized protein TP-0789" evidence="2">
    <location>
        <begin position="86"/>
        <end position="275"/>
    </location>
</feature>
<accession>A0A4U8YQY2</accession>
<gene>
    <name evidence="3" type="ORF">MSL71_35190</name>
</gene>
<keyword evidence="4" id="KW-1185">Reference proteome</keyword>
<dbReference type="Gene3D" id="2.50.20.10">
    <property type="entry name" value="Lipoprotein localisation LolA/LolB/LppX"/>
    <property type="match status" value="1"/>
</dbReference>
<organism evidence="3 4">
    <name type="scientific">Desulfoluna butyratoxydans</name>
    <dbReference type="NCBI Taxonomy" id="231438"/>
    <lineage>
        <taxon>Bacteria</taxon>
        <taxon>Pseudomonadati</taxon>
        <taxon>Thermodesulfobacteriota</taxon>
        <taxon>Desulfobacteria</taxon>
        <taxon>Desulfobacterales</taxon>
        <taxon>Desulfolunaceae</taxon>
        <taxon>Desulfoluna</taxon>
    </lineage>
</organism>
<evidence type="ECO:0000256" key="1">
    <source>
        <dbReference type="SAM" id="SignalP"/>
    </source>
</evidence>